<comment type="cofactor">
    <cofactor evidence="1">
        <name>Mn(2+)</name>
        <dbReference type="ChEBI" id="CHEBI:29035"/>
    </cofactor>
</comment>
<organism evidence="7">
    <name type="scientific">marine metagenome</name>
    <dbReference type="NCBI Taxonomy" id="408172"/>
    <lineage>
        <taxon>unclassified sequences</taxon>
        <taxon>metagenomes</taxon>
        <taxon>ecological metagenomes</taxon>
    </lineage>
</organism>
<evidence type="ECO:0000256" key="4">
    <source>
        <dbReference type="ARBA" id="ARBA00022801"/>
    </source>
</evidence>
<dbReference type="GO" id="GO:0006508">
    <property type="term" value="P:proteolysis"/>
    <property type="evidence" value="ECO:0007669"/>
    <property type="project" value="TreeGrafter"/>
</dbReference>
<evidence type="ECO:0000256" key="5">
    <source>
        <dbReference type="ARBA" id="ARBA00023211"/>
    </source>
</evidence>
<dbReference type="Gene3D" id="3.90.230.10">
    <property type="entry name" value="Creatinase/methionine aminopeptidase superfamily"/>
    <property type="match status" value="1"/>
</dbReference>
<evidence type="ECO:0000256" key="1">
    <source>
        <dbReference type="ARBA" id="ARBA00001936"/>
    </source>
</evidence>
<keyword evidence="5" id="KW-0464">Manganese</keyword>
<dbReference type="InterPro" id="IPR007865">
    <property type="entry name" value="Aminopep_P_N"/>
</dbReference>
<keyword evidence="4" id="KW-0378">Hydrolase</keyword>
<feature type="domain" description="Aminopeptidase P N-terminal" evidence="6">
    <location>
        <begin position="11"/>
        <end position="139"/>
    </location>
</feature>
<dbReference type="AlphaFoldDB" id="A0A381Q1I6"/>
<feature type="non-terminal residue" evidence="7">
    <location>
        <position position="1"/>
    </location>
</feature>
<dbReference type="SUPFAM" id="SSF55920">
    <property type="entry name" value="Creatinase/aminopeptidase"/>
    <property type="match status" value="1"/>
</dbReference>
<sequence>VKKSPDPTRGFSPEIFAARRKRVLADLDGSALVLSSETDPSGGRHRPDRDLFYLTGVTEPGAVAVLRADGEDGDFVLFVRVRNAEEERWSGERLGPDRAGEMFGADTAYGSDVLSKRLPKLLAGAKGMYFRIGSESPLQSLVLGALQTARLQGARKGVGPYGIIDPGQLLDPQRLMKHPEELERMRSAASITVEAFAEMLGAVGQGVGEWELEGILDGAFRRKGGGGPSYPTIVGSGANACVLHYVDNNCRMGDGDLVLVDAGAEADLYVSDVTRTFPVSGSFTAAQRAIYDVVLEAHDRAIEAIQPGVTVESIHHTARNVCIDGLLDLGVLDGDKEKVIDTEAYKAFFPHQTSHWLGLDVHDVGDYAHSGVSRVLERGMVLTVEPGLYFQGTVEGSPGADDYVGIGIRIEDDVVVTAEGHEVLTAALPVSAEEIEGLVGGKG</sequence>
<gene>
    <name evidence="7" type="ORF">METZ01_LOCUS26045</name>
</gene>
<evidence type="ECO:0000259" key="6">
    <source>
        <dbReference type="SMART" id="SM01011"/>
    </source>
</evidence>
<comment type="similarity">
    <text evidence="2">Belongs to the peptidase M24B family.</text>
</comment>
<evidence type="ECO:0000313" key="7">
    <source>
        <dbReference type="EMBL" id="SUZ73191.1"/>
    </source>
</evidence>
<name>A0A381Q1I6_9ZZZZ</name>
<dbReference type="Pfam" id="PF05195">
    <property type="entry name" value="AMP_N"/>
    <property type="match status" value="1"/>
</dbReference>
<dbReference type="SUPFAM" id="SSF53092">
    <property type="entry name" value="Creatinase/prolidase N-terminal domain"/>
    <property type="match status" value="1"/>
</dbReference>
<reference evidence="7" key="1">
    <citation type="submission" date="2018-05" db="EMBL/GenBank/DDBJ databases">
        <authorList>
            <person name="Lanie J.A."/>
            <person name="Ng W.-L."/>
            <person name="Kazmierczak K.M."/>
            <person name="Andrzejewski T.M."/>
            <person name="Davidsen T.M."/>
            <person name="Wayne K.J."/>
            <person name="Tettelin H."/>
            <person name="Glass J.I."/>
            <person name="Rusch D."/>
            <person name="Podicherti R."/>
            <person name="Tsui H.-C.T."/>
            <person name="Winkler M.E."/>
        </authorList>
    </citation>
    <scope>NUCLEOTIDE SEQUENCE</scope>
</reference>
<dbReference type="InterPro" id="IPR000994">
    <property type="entry name" value="Pept_M24"/>
</dbReference>
<dbReference type="InterPro" id="IPR036005">
    <property type="entry name" value="Creatinase/aminopeptidase-like"/>
</dbReference>
<evidence type="ECO:0000256" key="2">
    <source>
        <dbReference type="ARBA" id="ARBA00008766"/>
    </source>
</evidence>
<dbReference type="GO" id="GO:0005829">
    <property type="term" value="C:cytosol"/>
    <property type="evidence" value="ECO:0007669"/>
    <property type="project" value="TreeGrafter"/>
</dbReference>
<protein>
    <recommendedName>
        <fullName evidence="6">Aminopeptidase P N-terminal domain-containing protein</fullName>
    </recommendedName>
</protein>
<dbReference type="GO" id="GO:0030145">
    <property type="term" value="F:manganese ion binding"/>
    <property type="evidence" value="ECO:0007669"/>
    <property type="project" value="InterPro"/>
</dbReference>
<dbReference type="GO" id="GO:0070006">
    <property type="term" value="F:metalloaminopeptidase activity"/>
    <property type="evidence" value="ECO:0007669"/>
    <property type="project" value="InterPro"/>
</dbReference>
<dbReference type="PANTHER" id="PTHR43226:SF4">
    <property type="entry name" value="XAA-PRO AMINOPEPTIDASE 3"/>
    <property type="match status" value="1"/>
</dbReference>
<proteinExistence type="inferred from homology"/>
<accession>A0A381Q1I6</accession>
<dbReference type="CDD" id="cd01087">
    <property type="entry name" value="Prolidase"/>
    <property type="match status" value="1"/>
</dbReference>
<dbReference type="FunFam" id="3.90.230.10:FF:000002">
    <property type="entry name" value="Xaa-Pro aminopeptidase 3"/>
    <property type="match status" value="1"/>
</dbReference>
<dbReference type="Pfam" id="PF00557">
    <property type="entry name" value="Peptidase_M24"/>
    <property type="match status" value="1"/>
</dbReference>
<dbReference type="InterPro" id="IPR029149">
    <property type="entry name" value="Creatin/AminoP/Spt16_N"/>
</dbReference>
<evidence type="ECO:0000256" key="3">
    <source>
        <dbReference type="ARBA" id="ARBA00022723"/>
    </source>
</evidence>
<dbReference type="SMART" id="SM01011">
    <property type="entry name" value="AMP_N"/>
    <property type="match status" value="1"/>
</dbReference>
<dbReference type="Gene3D" id="3.40.350.10">
    <property type="entry name" value="Creatinase/prolidase N-terminal domain"/>
    <property type="match status" value="1"/>
</dbReference>
<dbReference type="InterPro" id="IPR052433">
    <property type="entry name" value="X-Pro_dipept-like"/>
</dbReference>
<dbReference type="EMBL" id="UINC01001171">
    <property type="protein sequence ID" value="SUZ73191.1"/>
    <property type="molecule type" value="Genomic_DNA"/>
</dbReference>
<keyword evidence="3" id="KW-0479">Metal-binding</keyword>
<dbReference type="PANTHER" id="PTHR43226">
    <property type="entry name" value="XAA-PRO AMINOPEPTIDASE 3"/>
    <property type="match status" value="1"/>
</dbReference>